<dbReference type="GeneID" id="116199071"/>
<dbReference type="PROSITE" id="PS50104">
    <property type="entry name" value="TIR"/>
    <property type="match status" value="1"/>
</dbReference>
<dbReference type="InterPro" id="IPR058192">
    <property type="entry name" value="WHD_ROQ1-like"/>
</dbReference>
<dbReference type="GO" id="GO:0043531">
    <property type="term" value="F:ADP binding"/>
    <property type="evidence" value="ECO:0007669"/>
    <property type="project" value="InterPro"/>
</dbReference>
<evidence type="ECO:0000313" key="2">
    <source>
        <dbReference type="Proteomes" id="UP000233551"/>
    </source>
</evidence>
<dbReference type="InterPro" id="IPR035897">
    <property type="entry name" value="Toll_tir_struct_dom_sf"/>
</dbReference>
<dbReference type="Proteomes" id="UP000233551">
    <property type="component" value="Unassembled WGS sequence"/>
</dbReference>
<protein>
    <submittedName>
        <fullName evidence="1">Uncharacterized protein</fullName>
    </submittedName>
</protein>
<dbReference type="InterPro" id="IPR058546">
    <property type="entry name" value="RPS4B/Roq1-like_LRR"/>
</dbReference>
<dbReference type="InterPro" id="IPR000157">
    <property type="entry name" value="TIR_dom"/>
</dbReference>
<dbReference type="SUPFAM" id="SSF52058">
    <property type="entry name" value="L domain-like"/>
    <property type="match status" value="1"/>
</dbReference>
<name>A0A2I0K1T8_PUNGR</name>
<dbReference type="Gene3D" id="3.40.50.10140">
    <property type="entry name" value="Toll/interleukin-1 receptor homology (TIR) domain"/>
    <property type="match status" value="1"/>
</dbReference>
<accession>A0A2I0K1T8</accession>
<keyword evidence="2" id="KW-1185">Reference proteome</keyword>
<dbReference type="OrthoDB" id="1357022at2759"/>
<dbReference type="SUPFAM" id="SSF52200">
    <property type="entry name" value="Toll/Interleukin receptor TIR domain"/>
    <property type="match status" value="1"/>
</dbReference>
<dbReference type="Pfam" id="PF23286">
    <property type="entry name" value="LRR_13"/>
    <property type="match status" value="1"/>
</dbReference>
<dbReference type="Gene3D" id="3.40.50.300">
    <property type="entry name" value="P-loop containing nucleotide triphosphate hydrolases"/>
    <property type="match status" value="1"/>
</dbReference>
<dbReference type="SUPFAM" id="SSF46785">
    <property type="entry name" value="Winged helix' DNA-binding domain"/>
    <property type="match status" value="1"/>
</dbReference>
<dbReference type="FunFam" id="3.40.50.10140:FF:000007">
    <property type="entry name" value="Disease resistance protein (TIR-NBS-LRR class)"/>
    <property type="match status" value="1"/>
</dbReference>
<dbReference type="Pfam" id="PF01582">
    <property type="entry name" value="TIR"/>
    <property type="match status" value="1"/>
</dbReference>
<dbReference type="AlphaFoldDB" id="A0A2I0K1T8"/>
<dbReference type="GO" id="GO:0007165">
    <property type="term" value="P:signal transduction"/>
    <property type="evidence" value="ECO:0007669"/>
    <property type="project" value="InterPro"/>
</dbReference>
<dbReference type="EMBL" id="PGOL01000968">
    <property type="protein sequence ID" value="PKI62524.1"/>
    <property type="molecule type" value="Genomic_DNA"/>
</dbReference>
<comment type="caution">
    <text evidence="1">The sequence shown here is derived from an EMBL/GenBank/DDBJ whole genome shotgun (WGS) entry which is preliminary data.</text>
</comment>
<dbReference type="InterPro" id="IPR027417">
    <property type="entry name" value="P-loop_NTPase"/>
</dbReference>
<evidence type="ECO:0000313" key="1">
    <source>
        <dbReference type="EMBL" id="PKI62524.1"/>
    </source>
</evidence>
<dbReference type="PRINTS" id="PR00364">
    <property type="entry name" value="DISEASERSIST"/>
</dbReference>
<reference evidence="1 2" key="1">
    <citation type="submission" date="2017-11" db="EMBL/GenBank/DDBJ databases">
        <title>De-novo sequencing of pomegranate (Punica granatum L.) genome.</title>
        <authorList>
            <person name="Akparov Z."/>
            <person name="Amiraslanov A."/>
            <person name="Hajiyeva S."/>
            <person name="Abbasov M."/>
            <person name="Kaur K."/>
            <person name="Hamwieh A."/>
            <person name="Solovyev V."/>
            <person name="Salamov A."/>
            <person name="Braich B."/>
            <person name="Kosarev P."/>
            <person name="Mahmoud A."/>
            <person name="Hajiyev E."/>
            <person name="Babayeva S."/>
            <person name="Izzatullayeva V."/>
            <person name="Mammadov A."/>
            <person name="Mammadov A."/>
            <person name="Sharifova S."/>
            <person name="Ojaghi J."/>
            <person name="Eynullazada K."/>
            <person name="Bayramov B."/>
            <person name="Abdulazimova A."/>
            <person name="Shahmuradov I."/>
        </authorList>
    </citation>
    <scope>NUCLEOTIDE SEQUENCE [LARGE SCALE GENOMIC DNA]</scope>
    <source>
        <strain evidence="2">cv. AG2017</strain>
        <tissue evidence="1">Leaf</tissue>
    </source>
</reference>
<dbReference type="PANTHER" id="PTHR11017:SF573">
    <property type="entry name" value="ADP-RIBOSYL CYCLASE_CYCLIC ADP-RIBOSE HYDROLASE"/>
    <property type="match status" value="1"/>
</dbReference>
<dbReference type="Pfam" id="PF00931">
    <property type="entry name" value="NB-ARC"/>
    <property type="match status" value="1"/>
</dbReference>
<sequence length="1182" mass="133417">MASASTSTSTGTNRWSYDVFLSFRGEDTRDTFSGYLYSNLHQKGIITFIYDEGLKPGEQIKPAVLKAIQGSRIAVVIFSRSYALSSWCLDELAEIAQCSESKGQIIIPVFYRIEPSEVQELAGAFGKAMEEHERMFPDDMEKVQKWKDALRKASSDCNWHLKNGYEAEFVERIAQDISTRIGRTLLYVAKHPVGIDFHLEELKILSEAGPEEVCTIGICGVGGIGKTTIAKAYYNSINESFEGSSFLANVRETSKRNNGLVQLQELLLYETLGKLNNMKVGNIARGVNLIRERLCRKRVLIVLDDVDHLGQIEALAGGPDWFGLGSRIIVTTRDKHLLVARGVGRRYKMKGLNDEDALQLLSWNAFGIPYPPEDYESVSSSVMKYAKGLPLALNILGSFLRSRSITEWICAINKLKEIPDADIHEILKVSFDALKHHEKVIFLDVSCFFKGENRDHVMKLLDNCNFFPDIGIAVLIDKSLIYIEGNELHMHDLVQQMGREIVRQESPNPGKRSRLWFHEDVLQVLEENTGTDAIEGILVDMPGPDEIFLSDTAFANMKRLRLLIVHNARFSSGPDYLPNNLRWLEWSNYPSPSLPHNFHPKKLAVLKLKFGSMAHLWDGLKRCSDLTIMQLDNCHSLHEIPDVSTIPNLEKLIVNQCSSLVKVHESVGLLKKLVFLNFGDCSKLRSLPPKLRLTSLETLRLSGCTSLERFPDILESMERVQSIDLSESAVQELPSSIGNLTGLQHLDLHSCRNLRALPSSIYNLQRVEELNLKDCMRLQEFPVLIYPKLDENKLTMPSSSGLDVSLRCGFPMLEFLDASNCGISSLDFLEAPNCFSKLETLDLSESNLVTLSSVGKFSELKNLHLNDCKQLREILELPPNINLVDASGCESLERLQAWNLRATSQFKVNFSNCHKLRDHLAINELLDKAFTGETEFHVIIPGGDIPSWFNHQFTNHSMHFEVHTRLQEKLIGLGISVAFCLEDRVSAILKCDLSVNGELVESLASDLDEALVSDHLWLGYFPLTQKLEEMQAGWNRLEVAVKFVDYSKEEYERVVLKGCGYRFVGNTEEEEVNESTAIRFLCPENSGVFPEEAIDASVDLMEDVRFTGTSADLGSNRVLMRKRCRNGTDAASSGTSSDLPQEKKKRCYRRRWKHRIGARMGLSLKLSPFNISNRKRRKRKGN</sequence>
<dbReference type="InterPro" id="IPR032675">
    <property type="entry name" value="LRR_dom_sf"/>
</dbReference>
<dbReference type="InterPro" id="IPR002182">
    <property type="entry name" value="NB-ARC"/>
</dbReference>
<dbReference type="InterPro" id="IPR042197">
    <property type="entry name" value="Apaf_helical"/>
</dbReference>
<dbReference type="Gene3D" id="3.80.10.10">
    <property type="entry name" value="Ribonuclease Inhibitor"/>
    <property type="match status" value="2"/>
</dbReference>
<dbReference type="InterPro" id="IPR036390">
    <property type="entry name" value="WH_DNA-bd_sf"/>
</dbReference>
<dbReference type="STRING" id="22663.A0A2I0K1T8"/>
<dbReference type="Pfam" id="PF23282">
    <property type="entry name" value="WHD_ROQ1"/>
    <property type="match status" value="1"/>
</dbReference>
<proteinExistence type="predicted"/>
<dbReference type="SMART" id="SM00255">
    <property type="entry name" value="TIR"/>
    <property type="match status" value="1"/>
</dbReference>
<organism evidence="1 2">
    <name type="scientific">Punica granatum</name>
    <name type="common">Pomegranate</name>
    <dbReference type="NCBI Taxonomy" id="22663"/>
    <lineage>
        <taxon>Eukaryota</taxon>
        <taxon>Viridiplantae</taxon>
        <taxon>Streptophyta</taxon>
        <taxon>Embryophyta</taxon>
        <taxon>Tracheophyta</taxon>
        <taxon>Spermatophyta</taxon>
        <taxon>Magnoliopsida</taxon>
        <taxon>eudicotyledons</taxon>
        <taxon>Gunneridae</taxon>
        <taxon>Pentapetalae</taxon>
        <taxon>rosids</taxon>
        <taxon>malvids</taxon>
        <taxon>Myrtales</taxon>
        <taxon>Lythraceae</taxon>
        <taxon>Punica</taxon>
    </lineage>
</organism>
<dbReference type="SUPFAM" id="SSF52540">
    <property type="entry name" value="P-loop containing nucleoside triphosphate hydrolases"/>
    <property type="match status" value="1"/>
</dbReference>
<dbReference type="GO" id="GO:0006952">
    <property type="term" value="P:defense response"/>
    <property type="evidence" value="ECO:0007669"/>
    <property type="project" value="UniProtKB-KW"/>
</dbReference>
<dbReference type="InterPro" id="IPR044974">
    <property type="entry name" value="Disease_R_plants"/>
</dbReference>
<gene>
    <name evidence="1" type="ORF">CRG98_017148</name>
</gene>
<dbReference type="PANTHER" id="PTHR11017">
    <property type="entry name" value="LEUCINE-RICH REPEAT-CONTAINING PROTEIN"/>
    <property type="match status" value="1"/>
</dbReference>
<dbReference type="Gene3D" id="1.10.8.430">
    <property type="entry name" value="Helical domain of apoptotic protease-activating factors"/>
    <property type="match status" value="1"/>
</dbReference>